<sequence>MKIKLHRPRRALWNVTVIIFLLSLAGFFLGVPVLDRLAYFLMLLAASLLILGTWVI</sequence>
<feature type="transmembrane region" description="Helical" evidence="1">
    <location>
        <begin position="37"/>
        <end position="55"/>
    </location>
</feature>
<protein>
    <submittedName>
        <fullName evidence="2">Uncharacterized protein</fullName>
    </submittedName>
</protein>
<keyword evidence="1" id="KW-0812">Transmembrane</keyword>
<proteinExistence type="predicted"/>
<keyword evidence="1" id="KW-0472">Membrane</keyword>
<dbReference type="AlphaFoldDB" id="A0A3B0VG10"/>
<evidence type="ECO:0000313" key="2">
    <source>
        <dbReference type="EMBL" id="VAW30694.1"/>
    </source>
</evidence>
<organism evidence="2">
    <name type="scientific">hydrothermal vent metagenome</name>
    <dbReference type="NCBI Taxonomy" id="652676"/>
    <lineage>
        <taxon>unclassified sequences</taxon>
        <taxon>metagenomes</taxon>
        <taxon>ecological metagenomes</taxon>
    </lineage>
</organism>
<accession>A0A3B0VG10</accession>
<dbReference type="EMBL" id="UOEU01000078">
    <property type="protein sequence ID" value="VAW30694.1"/>
    <property type="molecule type" value="Genomic_DNA"/>
</dbReference>
<evidence type="ECO:0000256" key="1">
    <source>
        <dbReference type="SAM" id="Phobius"/>
    </source>
</evidence>
<name>A0A3B0VG10_9ZZZZ</name>
<feature type="transmembrane region" description="Helical" evidence="1">
    <location>
        <begin position="12"/>
        <end position="31"/>
    </location>
</feature>
<keyword evidence="1" id="KW-1133">Transmembrane helix</keyword>
<reference evidence="2" key="1">
    <citation type="submission" date="2018-06" db="EMBL/GenBank/DDBJ databases">
        <authorList>
            <person name="Zhirakovskaya E."/>
        </authorList>
    </citation>
    <scope>NUCLEOTIDE SEQUENCE</scope>
</reference>
<gene>
    <name evidence="2" type="ORF">MNBD_CHLOROFLEXI01-89</name>
</gene>